<comment type="caution">
    <text evidence="4">The sequence shown here is derived from an EMBL/GenBank/DDBJ whole genome shotgun (WGS) entry which is preliminary data.</text>
</comment>
<dbReference type="PANTHER" id="PTHR11487:SF0">
    <property type="entry name" value="S-ACYL FATTY ACID SYNTHASE THIOESTERASE, MEDIUM CHAIN"/>
    <property type="match status" value="1"/>
</dbReference>
<proteinExistence type="inferred from homology"/>
<dbReference type="Pfam" id="PF00975">
    <property type="entry name" value="Thioesterase"/>
    <property type="match status" value="1"/>
</dbReference>
<dbReference type="eggNOG" id="COG3208">
    <property type="taxonomic scope" value="Bacteria"/>
</dbReference>
<dbReference type="PANTHER" id="PTHR11487">
    <property type="entry name" value="THIOESTERASE"/>
    <property type="match status" value="1"/>
</dbReference>
<dbReference type="EMBL" id="ASHX02000001">
    <property type="protein sequence ID" value="OEJ93650.1"/>
    <property type="molecule type" value="Genomic_DNA"/>
</dbReference>
<dbReference type="SUPFAM" id="SSF53474">
    <property type="entry name" value="alpha/beta-Hydrolases"/>
    <property type="match status" value="1"/>
</dbReference>
<comment type="similarity">
    <text evidence="1">Belongs to the thioesterase family.</text>
</comment>
<dbReference type="GO" id="GO:0008610">
    <property type="term" value="P:lipid biosynthetic process"/>
    <property type="evidence" value="ECO:0007669"/>
    <property type="project" value="TreeGrafter"/>
</dbReference>
<name>A0A1D3DMV8_9ACTN</name>
<dbReference type="Proteomes" id="UP000095329">
    <property type="component" value="Unassembled WGS sequence"/>
</dbReference>
<evidence type="ECO:0000256" key="1">
    <source>
        <dbReference type="ARBA" id="ARBA00007169"/>
    </source>
</evidence>
<dbReference type="STRING" id="1306406.J116_003375"/>
<dbReference type="SMART" id="SM00824">
    <property type="entry name" value="PKS_TE"/>
    <property type="match status" value="1"/>
</dbReference>
<feature type="domain" description="Thioesterase TesA-like" evidence="3">
    <location>
        <begin position="24"/>
        <end position="246"/>
    </location>
</feature>
<dbReference type="InterPro" id="IPR001031">
    <property type="entry name" value="Thioesterase"/>
</dbReference>
<keyword evidence="2" id="KW-0378">Hydrolase</keyword>
<accession>A0A1D3DMV8</accession>
<evidence type="ECO:0000256" key="2">
    <source>
        <dbReference type="ARBA" id="ARBA00022801"/>
    </source>
</evidence>
<reference evidence="4 5" key="1">
    <citation type="journal article" date="2013" name="Genome Announc.">
        <title>Genome Sequence of Streptomyces violaceusniger Strain SPC6, a Halotolerant Streptomycete That Exhibits Rapid Growth and Development.</title>
        <authorList>
            <person name="Chen X."/>
            <person name="Zhang B."/>
            <person name="Zhang W."/>
            <person name="Wu X."/>
            <person name="Zhang M."/>
            <person name="Chen T."/>
            <person name="Liu G."/>
            <person name="Dyson P."/>
        </authorList>
    </citation>
    <scope>NUCLEOTIDE SEQUENCE [LARGE SCALE GENOMIC DNA]</scope>
    <source>
        <strain evidence="4 5">SPC6</strain>
    </source>
</reference>
<evidence type="ECO:0000259" key="3">
    <source>
        <dbReference type="SMART" id="SM00824"/>
    </source>
</evidence>
<dbReference type="GO" id="GO:0016787">
    <property type="term" value="F:hydrolase activity"/>
    <property type="evidence" value="ECO:0007669"/>
    <property type="project" value="UniProtKB-KW"/>
</dbReference>
<organism evidence="4 5">
    <name type="scientific">Streptomyces thermolilacinus SPC6</name>
    <dbReference type="NCBI Taxonomy" id="1306406"/>
    <lineage>
        <taxon>Bacteria</taxon>
        <taxon>Bacillati</taxon>
        <taxon>Actinomycetota</taxon>
        <taxon>Actinomycetes</taxon>
        <taxon>Kitasatosporales</taxon>
        <taxon>Streptomycetaceae</taxon>
        <taxon>Streptomyces</taxon>
    </lineage>
</organism>
<dbReference type="AlphaFoldDB" id="A0A1D3DMV8"/>
<sequence>MGTMTLTSPFRCFVARPDAAVRLYCFPHGGGAASAFHRLAHRLPEWIEVRAVQYPGRQDRYGDPMPASVEALAEEVVRGLGTPFDRPTAFLGHSMGAVVAFEAARRLRPRFPSPLTALFVSACKAPAERLPRGVRYDEDEVRAYLRELGGEGARALEADEELWQLAYPVISGDLRLVERYRYTAGAPLTCPLVAIGGEDDPSVPTGDLALWKDYTDGGAEIRTVEGGHFYFEEDLDPLVSILTGTLGQLAHAARRLGPSGMGGGSFFG</sequence>
<dbReference type="InterPro" id="IPR012223">
    <property type="entry name" value="TEII"/>
</dbReference>
<protein>
    <recommendedName>
        <fullName evidence="3">Thioesterase TesA-like domain-containing protein</fullName>
    </recommendedName>
</protein>
<evidence type="ECO:0000313" key="4">
    <source>
        <dbReference type="EMBL" id="OEJ93650.1"/>
    </source>
</evidence>
<evidence type="ECO:0000313" key="5">
    <source>
        <dbReference type="Proteomes" id="UP000095329"/>
    </source>
</evidence>
<dbReference type="InterPro" id="IPR020802">
    <property type="entry name" value="TesA-like"/>
</dbReference>
<dbReference type="InterPro" id="IPR029058">
    <property type="entry name" value="AB_hydrolase_fold"/>
</dbReference>
<keyword evidence="5" id="KW-1185">Reference proteome</keyword>
<gene>
    <name evidence="4" type="ORF">J116_003375</name>
</gene>
<dbReference type="Gene3D" id="3.40.50.1820">
    <property type="entry name" value="alpha/beta hydrolase"/>
    <property type="match status" value="1"/>
</dbReference>